<dbReference type="STRING" id="112090.W4FLP5"/>
<dbReference type="EMBL" id="KI913185">
    <property type="protein sequence ID" value="ETV68405.1"/>
    <property type="molecule type" value="Genomic_DNA"/>
</dbReference>
<dbReference type="VEuPathDB" id="FungiDB:H257_15576"/>
<name>W4FLP5_APHAT</name>
<sequence length="133" mass="15292">MNIQVDRFEAVHVKGKKFVGYITSVEHLASGSKWEIPIRYSVYNAFHAKLVKTDPKAAKLPFPKKSLFAPPNATRRDLLNKFVTQLTTITLSPEGSKLLDALLDLPFKWKLQWQQHCQLNQARPHRCLWPNPS</sequence>
<gene>
    <name evidence="1" type="ORF">H257_15576</name>
</gene>
<proteinExistence type="predicted"/>
<organism evidence="1">
    <name type="scientific">Aphanomyces astaci</name>
    <name type="common">Crayfish plague agent</name>
    <dbReference type="NCBI Taxonomy" id="112090"/>
    <lineage>
        <taxon>Eukaryota</taxon>
        <taxon>Sar</taxon>
        <taxon>Stramenopiles</taxon>
        <taxon>Oomycota</taxon>
        <taxon>Saprolegniomycetes</taxon>
        <taxon>Saprolegniales</taxon>
        <taxon>Verrucalvaceae</taxon>
        <taxon>Aphanomyces</taxon>
    </lineage>
</organism>
<dbReference type="SUPFAM" id="SSF64268">
    <property type="entry name" value="PX domain"/>
    <property type="match status" value="1"/>
</dbReference>
<reference evidence="1" key="1">
    <citation type="submission" date="2013-12" db="EMBL/GenBank/DDBJ databases">
        <title>The Genome Sequence of Aphanomyces astaci APO3.</title>
        <authorList>
            <consortium name="The Broad Institute Genomics Platform"/>
            <person name="Russ C."/>
            <person name="Tyler B."/>
            <person name="van West P."/>
            <person name="Dieguez-Uribeondo J."/>
            <person name="Young S.K."/>
            <person name="Zeng Q."/>
            <person name="Gargeya S."/>
            <person name="Fitzgerald M."/>
            <person name="Abouelleil A."/>
            <person name="Alvarado L."/>
            <person name="Chapman S.B."/>
            <person name="Gainer-Dewar J."/>
            <person name="Goldberg J."/>
            <person name="Griggs A."/>
            <person name="Gujja S."/>
            <person name="Hansen M."/>
            <person name="Howarth C."/>
            <person name="Imamovic A."/>
            <person name="Ireland A."/>
            <person name="Larimer J."/>
            <person name="McCowan C."/>
            <person name="Murphy C."/>
            <person name="Pearson M."/>
            <person name="Poon T.W."/>
            <person name="Priest M."/>
            <person name="Roberts A."/>
            <person name="Saif S."/>
            <person name="Shea T."/>
            <person name="Sykes S."/>
            <person name="Wortman J."/>
            <person name="Nusbaum C."/>
            <person name="Birren B."/>
        </authorList>
    </citation>
    <scope>NUCLEOTIDE SEQUENCE [LARGE SCALE GENOMIC DNA]</scope>
    <source>
        <strain evidence="1">APO3</strain>
    </source>
</reference>
<dbReference type="GO" id="GO:0035091">
    <property type="term" value="F:phosphatidylinositol binding"/>
    <property type="evidence" value="ECO:0007669"/>
    <property type="project" value="InterPro"/>
</dbReference>
<protein>
    <recommendedName>
        <fullName evidence="2">PX domain-containing protein</fullName>
    </recommendedName>
</protein>
<evidence type="ECO:0008006" key="2">
    <source>
        <dbReference type="Google" id="ProtNLM"/>
    </source>
</evidence>
<dbReference type="OrthoDB" id="79705at2759"/>
<dbReference type="RefSeq" id="XP_009842031.1">
    <property type="nucleotide sequence ID" value="XM_009843729.1"/>
</dbReference>
<dbReference type="Gene3D" id="3.30.1520.10">
    <property type="entry name" value="Phox-like domain"/>
    <property type="match status" value="1"/>
</dbReference>
<dbReference type="AlphaFoldDB" id="W4FLP5"/>
<evidence type="ECO:0000313" key="1">
    <source>
        <dbReference type="EMBL" id="ETV68405.1"/>
    </source>
</evidence>
<accession>W4FLP5</accession>
<dbReference type="GeneID" id="20817572"/>
<dbReference type="InterPro" id="IPR036871">
    <property type="entry name" value="PX_dom_sf"/>
</dbReference>